<dbReference type="AlphaFoldDB" id="A0A921SRL1"/>
<reference evidence="2" key="2">
    <citation type="submission" date="2021-09" db="EMBL/GenBank/DDBJ databases">
        <authorList>
            <person name="Gilroy R."/>
        </authorList>
    </citation>
    <scope>NUCLEOTIDE SEQUENCE</scope>
    <source>
        <strain evidence="2">CHK179-5677</strain>
    </source>
</reference>
<dbReference type="InterPro" id="IPR042259">
    <property type="entry name" value="Raco-like_middle_sf"/>
</dbReference>
<dbReference type="InterPro" id="IPR052911">
    <property type="entry name" value="Corrinoid_activation_enz"/>
</dbReference>
<dbReference type="EMBL" id="DYUC01000010">
    <property type="protein sequence ID" value="HJG85596.1"/>
    <property type="molecule type" value="Genomic_DNA"/>
</dbReference>
<dbReference type="Gene3D" id="3.30.420.480">
    <property type="entry name" value="Domain of unknown function (DUF4445)"/>
    <property type="match status" value="1"/>
</dbReference>
<protein>
    <submittedName>
        <fullName evidence="2">ASKHA domain-containing protein</fullName>
    </submittedName>
</protein>
<feature type="domain" description="2Fe-2S ferredoxin-type" evidence="1">
    <location>
        <begin position="2"/>
        <end position="77"/>
    </location>
</feature>
<dbReference type="PANTHER" id="PTHR42895">
    <property type="entry name" value="IRON-SULFUR CLUSTER-BINDING PROTEIN-RELATED"/>
    <property type="match status" value="1"/>
</dbReference>
<dbReference type="SUPFAM" id="SSF54292">
    <property type="entry name" value="2Fe-2S ferredoxin-like"/>
    <property type="match status" value="1"/>
</dbReference>
<dbReference type="PROSITE" id="PS51085">
    <property type="entry name" value="2FE2S_FER_2"/>
    <property type="match status" value="1"/>
</dbReference>
<dbReference type="InterPro" id="IPR036010">
    <property type="entry name" value="2Fe-2S_ferredoxin-like_sf"/>
</dbReference>
<dbReference type="InterPro" id="IPR001041">
    <property type="entry name" value="2Fe-2S_ferredoxin-type"/>
</dbReference>
<sequence length="578" mass="61343">MYCIKLPNQNAAFETSGGVTISQACAAAGFPMDLVCGGRGTCGKCAVRIERGGVGETVLACRTAVDCDMTVYLEEHQLTRDASIVTEGRSAHRTRLSPALSKRCMTKAELLPAHCGSYLEPASPNLLRTFSRLMADASVDRVTFVSYRGQPLAVEPGDTSALLYGGAIDIGTTSVVLYAYDLNTGALLHTVSALNGQIVRGADVISRILHTRQEEGGLDELTGHIRDTIHALLDQAEEKIPGFRSHLYHLVLCGNSTMQHLFLGLDPYGLSQDPFVNITAGPVRCSGAEAGIDMPAGGVVEFLPLLGGFVGADTAAVLLTLPTDTGPCLMVDLGTNGEIAVGSGAGYKVASTACGPALEGGNIACGMRGMEGAIERVSLRDGRLTYQVIGGTEPLGLCGSAIIDAVAELRRAGIIDESGRLLPRDEFLAQHPDSPLAEYLGEAGEYNTAFYFTRGDRPVYLSQHDVRQIQLAKSSIFSGCMTLLEEAGLSPGQLDALYLAGAFGNYIDIDRALEIGLLPPVPRDRIFSIGNGAGQGVQMCLLDQAEMDRCKALPASIEHVELATSPKFMETYIMNMNF</sequence>
<comment type="caution">
    <text evidence="2">The sequence shown here is derived from an EMBL/GenBank/DDBJ whole genome shotgun (WGS) entry which is preliminary data.</text>
</comment>
<dbReference type="CDD" id="cd00207">
    <property type="entry name" value="fer2"/>
    <property type="match status" value="1"/>
</dbReference>
<dbReference type="RefSeq" id="WP_295368363.1">
    <property type="nucleotide sequence ID" value="NZ_DYUC01000010.1"/>
</dbReference>
<name>A0A921SRL1_9FIRM</name>
<accession>A0A921SRL1</accession>
<evidence type="ECO:0000259" key="1">
    <source>
        <dbReference type="PROSITE" id="PS51085"/>
    </source>
</evidence>
<dbReference type="Pfam" id="PF17651">
    <property type="entry name" value="Raco_middle"/>
    <property type="match status" value="1"/>
</dbReference>
<evidence type="ECO:0000313" key="3">
    <source>
        <dbReference type="Proteomes" id="UP000760668"/>
    </source>
</evidence>
<reference evidence="2" key="1">
    <citation type="journal article" date="2021" name="PeerJ">
        <title>Extensive microbial diversity within the chicken gut microbiome revealed by metagenomics and culture.</title>
        <authorList>
            <person name="Gilroy R."/>
            <person name="Ravi A."/>
            <person name="Getino M."/>
            <person name="Pursley I."/>
            <person name="Horton D.L."/>
            <person name="Alikhan N.F."/>
            <person name="Baker D."/>
            <person name="Gharbi K."/>
            <person name="Hall N."/>
            <person name="Watson M."/>
            <person name="Adriaenssens E.M."/>
            <person name="Foster-Nyarko E."/>
            <person name="Jarju S."/>
            <person name="Secka A."/>
            <person name="Antonio M."/>
            <person name="Oren A."/>
            <person name="Chaudhuri R.R."/>
            <person name="La Ragione R."/>
            <person name="Hildebrand F."/>
            <person name="Pallen M.J."/>
        </authorList>
    </citation>
    <scope>NUCLEOTIDE SEQUENCE</scope>
    <source>
        <strain evidence="2">CHK179-5677</strain>
    </source>
</reference>
<gene>
    <name evidence="2" type="ORF">K8V01_00995</name>
</gene>
<evidence type="ECO:0000313" key="2">
    <source>
        <dbReference type="EMBL" id="HJG85596.1"/>
    </source>
</evidence>
<dbReference type="GO" id="GO:0051536">
    <property type="term" value="F:iron-sulfur cluster binding"/>
    <property type="evidence" value="ECO:0007669"/>
    <property type="project" value="InterPro"/>
</dbReference>
<dbReference type="PANTHER" id="PTHR42895:SF2">
    <property type="entry name" value="IRON-SULFUR CLUSTER PROTEIN"/>
    <property type="match status" value="1"/>
</dbReference>
<dbReference type="InterPro" id="IPR041414">
    <property type="entry name" value="Raco-like_middle"/>
</dbReference>
<proteinExistence type="predicted"/>
<dbReference type="Proteomes" id="UP000760668">
    <property type="component" value="Unassembled WGS sequence"/>
</dbReference>
<organism evidence="2 3">
    <name type="scientific">Pseudoflavonifractor capillosus</name>
    <dbReference type="NCBI Taxonomy" id="106588"/>
    <lineage>
        <taxon>Bacteria</taxon>
        <taxon>Bacillati</taxon>
        <taxon>Bacillota</taxon>
        <taxon>Clostridia</taxon>
        <taxon>Eubacteriales</taxon>
        <taxon>Oscillospiraceae</taxon>
        <taxon>Pseudoflavonifractor</taxon>
    </lineage>
</organism>
<dbReference type="PROSITE" id="PS51257">
    <property type="entry name" value="PROKAR_LIPOPROTEIN"/>
    <property type="match status" value="1"/>
</dbReference>
<dbReference type="InterPro" id="IPR027980">
    <property type="entry name" value="RACo_C"/>
</dbReference>
<dbReference type="Gene3D" id="3.10.20.30">
    <property type="match status" value="1"/>
</dbReference>
<dbReference type="InterPro" id="IPR012675">
    <property type="entry name" value="Beta-grasp_dom_sf"/>
</dbReference>
<dbReference type="Pfam" id="PF14574">
    <property type="entry name" value="RACo_C_ter"/>
    <property type="match status" value="1"/>
</dbReference>
<dbReference type="Pfam" id="PF00111">
    <property type="entry name" value="Fer2"/>
    <property type="match status" value="1"/>
</dbReference>